<name>A0A2Z6AW65_9BACT</name>
<dbReference type="PRINTS" id="PR00337">
    <property type="entry name" value="LEUILEVALBP"/>
</dbReference>
<dbReference type="Gene3D" id="3.40.50.2300">
    <property type="match status" value="2"/>
</dbReference>
<dbReference type="InterPro" id="IPR000709">
    <property type="entry name" value="Leu_Ile_Val-bd"/>
</dbReference>
<evidence type="ECO:0000313" key="7">
    <source>
        <dbReference type="EMBL" id="BBD07433.1"/>
    </source>
</evidence>
<keyword evidence="2" id="KW-0813">Transport</keyword>
<reference evidence="7 8" key="1">
    <citation type="journal article" date="2018" name="Sci. Adv.">
        <title>Multi-heme cytochromes provide a pathway for survival in energy-limited environments.</title>
        <authorList>
            <person name="Deng X."/>
            <person name="Dohmae N."/>
            <person name="Nealson K.H."/>
            <person name="Hashimoto K."/>
            <person name="Okamoto A."/>
        </authorList>
    </citation>
    <scope>NUCLEOTIDE SEQUENCE [LARGE SCALE GENOMIC DNA]</scope>
    <source>
        <strain evidence="7 8">IS5</strain>
    </source>
</reference>
<evidence type="ECO:0000313" key="8">
    <source>
        <dbReference type="Proteomes" id="UP000269883"/>
    </source>
</evidence>
<organism evidence="7 8">
    <name type="scientific">Desulfovibrio ferrophilus</name>
    <dbReference type="NCBI Taxonomy" id="241368"/>
    <lineage>
        <taxon>Bacteria</taxon>
        <taxon>Pseudomonadati</taxon>
        <taxon>Thermodesulfobacteriota</taxon>
        <taxon>Desulfovibrionia</taxon>
        <taxon>Desulfovibrionales</taxon>
        <taxon>Desulfovibrionaceae</taxon>
        <taxon>Desulfovibrio</taxon>
    </lineage>
</organism>
<evidence type="ECO:0000259" key="6">
    <source>
        <dbReference type="Pfam" id="PF13458"/>
    </source>
</evidence>
<dbReference type="PANTHER" id="PTHR47235:SF1">
    <property type="entry name" value="BLR6548 PROTEIN"/>
    <property type="match status" value="1"/>
</dbReference>
<dbReference type="RefSeq" id="WP_126376678.1">
    <property type="nucleotide sequence ID" value="NZ_AP017378.1"/>
</dbReference>
<dbReference type="PANTHER" id="PTHR47235">
    <property type="entry name" value="BLR6548 PROTEIN"/>
    <property type="match status" value="1"/>
</dbReference>
<comment type="similarity">
    <text evidence="1">Belongs to the leucine-binding protein family.</text>
</comment>
<keyword evidence="8" id="KW-1185">Reference proteome</keyword>
<dbReference type="KEGG" id="dfl:DFE_0707"/>
<evidence type="ECO:0000256" key="5">
    <source>
        <dbReference type="SAM" id="SignalP"/>
    </source>
</evidence>
<accession>A0A2Z6AW65</accession>
<evidence type="ECO:0000256" key="2">
    <source>
        <dbReference type="ARBA" id="ARBA00022448"/>
    </source>
</evidence>
<sequence length="387" mass="41695">MKRIITIIMAMAFMVAAVSASAAEIKIGVLSDLSGPTSAVGQPYAEGIKACAQYLNDNGGINGKQVKLLQVDYAYNVQQALAAYKRFKSQGMVALQGWGTADTEALTKFVARDKMPTWSASYSAHLTDPKVAPYNFFVAADYTTQMRAGLKYLKENWKEARAPKLAFIYPDHPYGLSPIKGGKEYAAEIGFEIVGEENVSLKAMDATTQLLALQKKAPDFCWIGGTTPSTSVILKDAKKLSMTTTFLINLWGNDESLIDLAGEAAKGQVGLQAAAVYNDDVPGAALIRERTGGQAVMSHYLRGFASTLVMAEAIKIADAAGNLNGKGIKEAAETLRDFDPMGLTPAISYFADDHRPNMSVNIYTIEGGKLVKTASPTLERKAEWLGH</sequence>
<dbReference type="Proteomes" id="UP000269883">
    <property type="component" value="Chromosome"/>
</dbReference>
<feature type="domain" description="Leucine-binding protein" evidence="6">
    <location>
        <begin position="24"/>
        <end position="368"/>
    </location>
</feature>
<dbReference type="EMBL" id="AP017378">
    <property type="protein sequence ID" value="BBD07433.1"/>
    <property type="molecule type" value="Genomic_DNA"/>
</dbReference>
<keyword evidence="4" id="KW-0029">Amino-acid transport</keyword>
<dbReference type="CDD" id="cd06334">
    <property type="entry name" value="PBP1_ABC_ligand_binding-like"/>
    <property type="match status" value="1"/>
</dbReference>
<evidence type="ECO:0000256" key="4">
    <source>
        <dbReference type="ARBA" id="ARBA00022970"/>
    </source>
</evidence>
<dbReference type="GO" id="GO:0006865">
    <property type="term" value="P:amino acid transport"/>
    <property type="evidence" value="ECO:0007669"/>
    <property type="project" value="UniProtKB-KW"/>
</dbReference>
<keyword evidence="3 5" id="KW-0732">Signal</keyword>
<dbReference type="InterPro" id="IPR028082">
    <property type="entry name" value="Peripla_BP_I"/>
</dbReference>
<dbReference type="InterPro" id="IPR028081">
    <property type="entry name" value="Leu-bd"/>
</dbReference>
<feature type="signal peptide" evidence="5">
    <location>
        <begin position="1"/>
        <end position="22"/>
    </location>
</feature>
<gene>
    <name evidence="7" type="ORF">DFE_0707</name>
</gene>
<proteinExistence type="inferred from homology"/>
<dbReference type="SUPFAM" id="SSF53822">
    <property type="entry name" value="Periplasmic binding protein-like I"/>
    <property type="match status" value="1"/>
</dbReference>
<evidence type="ECO:0000256" key="3">
    <source>
        <dbReference type="ARBA" id="ARBA00022729"/>
    </source>
</evidence>
<dbReference type="AlphaFoldDB" id="A0A2Z6AW65"/>
<dbReference type="OrthoDB" id="24024at2"/>
<dbReference type="Pfam" id="PF13458">
    <property type="entry name" value="Peripla_BP_6"/>
    <property type="match status" value="1"/>
</dbReference>
<protein>
    <submittedName>
        <fullName evidence="7">ABC transporter substrate binding protein</fullName>
    </submittedName>
</protein>
<evidence type="ECO:0000256" key="1">
    <source>
        <dbReference type="ARBA" id="ARBA00010062"/>
    </source>
</evidence>
<feature type="chain" id="PRO_5016232823" evidence="5">
    <location>
        <begin position="23"/>
        <end position="387"/>
    </location>
</feature>